<protein>
    <submittedName>
        <fullName evidence="1">Uncharacterized protein</fullName>
    </submittedName>
</protein>
<evidence type="ECO:0000313" key="2">
    <source>
        <dbReference type="Proteomes" id="UP000789845"/>
    </source>
</evidence>
<accession>A0A9C7G8R4</accession>
<dbReference type="Proteomes" id="UP000789845">
    <property type="component" value="Unassembled WGS sequence"/>
</dbReference>
<proteinExistence type="predicted"/>
<reference evidence="1" key="1">
    <citation type="submission" date="2021-10" db="EMBL/GenBank/DDBJ databases">
        <authorList>
            <person name="Criscuolo A."/>
        </authorList>
    </citation>
    <scope>NUCLEOTIDE SEQUENCE</scope>
    <source>
        <strain evidence="1">CIP111885</strain>
    </source>
</reference>
<dbReference type="RefSeq" id="WP_230496324.1">
    <property type="nucleotide sequence ID" value="NZ_CAKJTG010000008.1"/>
</dbReference>
<keyword evidence="2" id="KW-1185">Reference proteome</keyword>
<dbReference type="AlphaFoldDB" id="A0A9C7G8R4"/>
<sequence length="52" mass="6071">MRPVVIEMVKGKPIVVSCPKKVQVIIREPKKRSLKKRIKTMVYQVKSFFGIQ</sequence>
<name>A0A9C7G8R4_9BACI</name>
<comment type="caution">
    <text evidence="1">The sequence shown here is derived from an EMBL/GenBank/DDBJ whole genome shotgun (WGS) entry which is preliminary data.</text>
</comment>
<dbReference type="EMBL" id="CAKJTG010000008">
    <property type="protein sequence ID" value="CAG9608076.1"/>
    <property type="molecule type" value="Genomic_DNA"/>
</dbReference>
<gene>
    <name evidence="1" type="ORF">NEOCIP111885_01768</name>
</gene>
<evidence type="ECO:0000313" key="1">
    <source>
        <dbReference type="EMBL" id="CAG9608076.1"/>
    </source>
</evidence>
<organism evidence="1 2">
    <name type="scientific">Pseudoneobacillus rhizosphaerae</name>
    <dbReference type="NCBI Taxonomy" id="2880968"/>
    <lineage>
        <taxon>Bacteria</taxon>
        <taxon>Bacillati</taxon>
        <taxon>Bacillota</taxon>
        <taxon>Bacilli</taxon>
        <taxon>Bacillales</taxon>
        <taxon>Bacillaceae</taxon>
        <taxon>Pseudoneobacillus</taxon>
    </lineage>
</organism>